<name>A0ABT6KQC2_9MICO</name>
<dbReference type="Pfam" id="PF00535">
    <property type="entry name" value="Glycos_transf_2"/>
    <property type="match status" value="1"/>
</dbReference>
<evidence type="ECO:0000313" key="3">
    <source>
        <dbReference type="EMBL" id="MDH6181703.1"/>
    </source>
</evidence>
<dbReference type="CDD" id="cd04179">
    <property type="entry name" value="DPM_DPG-synthase_like"/>
    <property type="match status" value="1"/>
</dbReference>
<feature type="domain" description="Glycosyltransferase 2-like" evidence="2">
    <location>
        <begin position="15"/>
        <end position="162"/>
    </location>
</feature>
<accession>A0ABT6KQC2</accession>
<dbReference type="Proteomes" id="UP001160142">
    <property type="component" value="Unassembled WGS sequence"/>
</dbReference>
<comment type="caution">
    <text evidence="3">The sequence shown here is derived from an EMBL/GenBank/DDBJ whole genome shotgun (WGS) entry which is preliminary data.</text>
</comment>
<dbReference type="Gene3D" id="3.90.550.10">
    <property type="entry name" value="Spore Coat Polysaccharide Biosynthesis Protein SpsA, Chain A"/>
    <property type="match status" value="1"/>
</dbReference>
<gene>
    <name evidence="3" type="ORF">M2152_001885</name>
</gene>
<organism evidence="3 4">
    <name type="scientific">Antiquaquibacter oligotrophicus</name>
    <dbReference type="NCBI Taxonomy" id="2880260"/>
    <lineage>
        <taxon>Bacteria</taxon>
        <taxon>Bacillati</taxon>
        <taxon>Actinomycetota</taxon>
        <taxon>Actinomycetes</taxon>
        <taxon>Micrococcales</taxon>
        <taxon>Microbacteriaceae</taxon>
        <taxon>Antiquaquibacter</taxon>
    </lineage>
</organism>
<dbReference type="InterPro" id="IPR029044">
    <property type="entry name" value="Nucleotide-diphossugar_trans"/>
</dbReference>
<dbReference type="PANTHER" id="PTHR48090">
    <property type="entry name" value="UNDECAPRENYL-PHOSPHATE 4-DEOXY-4-FORMAMIDO-L-ARABINOSE TRANSFERASE-RELATED"/>
    <property type="match status" value="1"/>
</dbReference>
<evidence type="ECO:0000313" key="4">
    <source>
        <dbReference type="Proteomes" id="UP001160142"/>
    </source>
</evidence>
<sequence length="256" mass="26491">MTSAPVPSPYASTLIVMPAFHEEASVAAVVHEVLEKLPGVGVLVVDDGSTDATTAVARAAGARVATLPFNLGVGGAMRLGFKYALANGYTTVVQVDSDGQHDPSGVPALLAQLDSHDVVLGARFAGEGDYTTRGPRAWAMKVLASILSRTAHTKLTDTTSGFKASGPRAVALFAEHYPAEYLGDTIEALVIAARAGLSITQVPVAMRPRSAGVPSQNFVRSAIYLARAGVALVFAYIRPKSAYRVTGAVTATGAQV</sequence>
<protein>
    <submittedName>
        <fullName evidence="3">Glycosyltransferase involved in cell wall biosynthesis</fullName>
    </submittedName>
</protein>
<dbReference type="SUPFAM" id="SSF53448">
    <property type="entry name" value="Nucleotide-diphospho-sugar transferases"/>
    <property type="match status" value="1"/>
</dbReference>
<dbReference type="InterPro" id="IPR050256">
    <property type="entry name" value="Glycosyltransferase_2"/>
</dbReference>
<comment type="similarity">
    <text evidence="1">Belongs to the glycosyltransferase 2 family.</text>
</comment>
<evidence type="ECO:0000259" key="2">
    <source>
        <dbReference type="Pfam" id="PF00535"/>
    </source>
</evidence>
<keyword evidence="4" id="KW-1185">Reference proteome</keyword>
<evidence type="ECO:0000256" key="1">
    <source>
        <dbReference type="ARBA" id="ARBA00006739"/>
    </source>
</evidence>
<dbReference type="EMBL" id="JARXVQ010000001">
    <property type="protein sequence ID" value="MDH6181703.1"/>
    <property type="molecule type" value="Genomic_DNA"/>
</dbReference>
<reference evidence="3 4" key="1">
    <citation type="submission" date="2023-04" db="EMBL/GenBank/DDBJ databases">
        <title>Genome Encyclopedia of Bacteria and Archaea VI: Functional Genomics of Type Strains.</title>
        <authorList>
            <person name="Whitman W."/>
        </authorList>
    </citation>
    <scope>NUCLEOTIDE SEQUENCE [LARGE SCALE GENOMIC DNA]</scope>
    <source>
        <strain evidence="3 4">SG_E_30_P1</strain>
    </source>
</reference>
<dbReference type="InterPro" id="IPR001173">
    <property type="entry name" value="Glyco_trans_2-like"/>
</dbReference>
<proteinExistence type="inferred from homology"/>
<dbReference type="PANTHER" id="PTHR48090:SF7">
    <property type="entry name" value="RFBJ PROTEIN"/>
    <property type="match status" value="1"/>
</dbReference>